<sequence length="139" mass="14766">MPGSSSESVVVAAATPATSTATASHSSLPITPCALMNYLCVLCPRLHASSTFNTITEDDYTRSECLHDFSATVSLVPIVGAAWPCVVRAGLAALYWLGLPRCGVAAARGVGGRRKERQHSTQQHTRSTEERARQPARAN</sequence>
<dbReference type="Proteomes" id="UP000324222">
    <property type="component" value="Unassembled WGS sequence"/>
</dbReference>
<gene>
    <name evidence="2" type="ORF">E2C01_070074</name>
</gene>
<name>A0A5B7HRR4_PORTR</name>
<feature type="region of interest" description="Disordered" evidence="1">
    <location>
        <begin position="110"/>
        <end position="139"/>
    </location>
</feature>
<keyword evidence="3" id="KW-1185">Reference proteome</keyword>
<organism evidence="2 3">
    <name type="scientific">Portunus trituberculatus</name>
    <name type="common">Swimming crab</name>
    <name type="synonym">Neptunus trituberculatus</name>
    <dbReference type="NCBI Taxonomy" id="210409"/>
    <lineage>
        <taxon>Eukaryota</taxon>
        <taxon>Metazoa</taxon>
        <taxon>Ecdysozoa</taxon>
        <taxon>Arthropoda</taxon>
        <taxon>Crustacea</taxon>
        <taxon>Multicrustacea</taxon>
        <taxon>Malacostraca</taxon>
        <taxon>Eumalacostraca</taxon>
        <taxon>Eucarida</taxon>
        <taxon>Decapoda</taxon>
        <taxon>Pleocyemata</taxon>
        <taxon>Brachyura</taxon>
        <taxon>Eubrachyura</taxon>
        <taxon>Portunoidea</taxon>
        <taxon>Portunidae</taxon>
        <taxon>Portuninae</taxon>
        <taxon>Portunus</taxon>
    </lineage>
</organism>
<evidence type="ECO:0000313" key="2">
    <source>
        <dbReference type="EMBL" id="MPC75681.1"/>
    </source>
</evidence>
<accession>A0A5B7HRR4</accession>
<dbReference type="AlphaFoldDB" id="A0A5B7HRR4"/>
<dbReference type="EMBL" id="VSRR010041645">
    <property type="protein sequence ID" value="MPC75681.1"/>
    <property type="molecule type" value="Genomic_DNA"/>
</dbReference>
<evidence type="ECO:0000256" key="1">
    <source>
        <dbReference type="SAM" id="MobiDB-lite"/>
    </source>
</evidence>
<evidence type="ECO:0000313" key="3">
    <source>
        <dbReference type="Proteomes" id="UP000324222"/>
    </source>
</evidence>
<proteinExistence type="predicted"/>
<reference evidence="2 3" key="1">
    <citation type="submission" date="2019-05" db="EMBL/GenBank/DDBJ databases">
        <title>Another draft genome of Portunus trituberculatus and its Hox gene families provides insights of decapod evolution.</title>
        <authorList>
            <person name="Jeong J.-H."/>
            <person name="Song I."/>
            <person name="Kim S."/>
            <person name="Choi T."/>
            <person name="Kim D."/>
            <person name="Ryu S."/>
            <person name="Kim W."/>
        </authorList>
    </citation>
    <scope>NUCLEOTIDE SEQUENCE [LARGE SCALE GENOMIC DNA]</scope>
    <source>
        <tissue evidence="2">Muscle</tissue>
    </source>
</reference>
<comment type="caution">
    <text evidence="2">The sequence shown here is derived from an EMBL/GenBank/DDBJ whole genome shotgun (WGS) entry which is preliminary data.</text>
</comment>
<protein>
    <submittedName>
        <fullName evidence="2">Uncharacterized protein</fullName>
    </submittedName>
</protein>